<feature type="domain" description="Orotidine 5'-phosphate decarboxylase" evidence="10">
    <location>
        <begin position="16"/>
        <end position="265"/>
    </location>
</feature>
<dbReference type="InterPro" id="IPR011060">
    <property type="entry name" value="RibuloseP-bd_barrel"/>
</dbReference>
<dbReference type="Gene3D" id="3.20.20.70">
    <property type="entry name" value="Aldolase class I"/>
    <property type="match status" value="1"/>
</dbReference>
<dbReference type="InterPro" id="IPR001754">
    <property type="entry name" value="OMPdeCOase_dom"/>
</dbReference>
<dbReference type="InterPro" id="IPR013785">
    <property type="entry name" value="Aldolase_TIM"/>
</dbReference>
<proteinExistence type="inferred from homology"/>
<evidence type="ECO:0000256" key="8">
    <source>
        <dbReference type="ARBA" id="ARBA00033428"/>
    </source>
</evidence>
<dbReference type="InterPro" id="IPR018089">
    <property type="entry name" value="OMPdecase_AS"/>
</dbReference>
<dbReference type="AlphaFoldDB" id="A0A6J6E2J8"/>
<organism evidence="11">
    <name type="scientific">freshwater metagenome</name>
    <dbReference type="NCBI Taxonomy" id="449393"/>
    <lineage>
        <taxon>unclassified sequences</taxon>
        <taxon>metagenomes</taxon>
        <taxon>ecological metagenomes</taxon>
    </lineage>
</organism>
<gene>
    <name evidence="11" type="ORF">UFOPK1684_00683</name>
    <name evidence="12" type="ORF">UFOPK2158_00492</name>
</gene>
<name>A0A6J6E2J8_9ZZZZ</name>
<dbReference type="NCBIfam" id="TIGR02127">
    <property type="entry name" value="pyrF_sub2"/>
    <property type="match status" value="1"/>
</dbReference>
<dbReference type="EMBL" id="CAEZVY010000038">
    <property type="protein sequence ID" value="CAB4639897.1"/>
    <property type="molecule type" value="Genomic_DNA"/>
</dbReference>
<evidence type="ECO:0000256" key="7">
    <source>
        <dbReference type="ARBA" id="ARBA00023239"/>
    </source>
</evidence>
<dbReference type="CDD" id="cd04725">
    <property type="entry name" value="OMP_decarboxylase_like"/>
    <property type="match status" value="1"/>
</dbReference>
<evidence type="ECO:0000256" key="4">
    <source>
        <dbReference type="ARBA" id="ARBA00021923"/>
    </source>
</evidence>
<evidence type="ECO:0000256" key="1">
    <source>
        <dbReference type="ARBA" id="ARBA00004861"/>
    </source>
</evidence>
<dbReference type="PROSITE" id="PS00156">
    <property type="entry name" value="OMPDECASE"/>
    <property type="match status" value="1"/>
</dbReference>
<comment type="catalytic activity">
    <reaction evidence="9">
        <text>orotidine 5'-phosphate + H(+) = UMP + CO2</text>
        <dbReference type="Rhea" id="RHEA:11596"/>
        <dbReference type="ChEBI" id="CHEBI:15378"/>
        <dbReference type="ChEBI" id="CHEBI:16526"/>
        <dbReference type="ChEBI" id="CHEBI:57538"/>
        <dbReference type="ChEBI" id="CHEBI:57865"/>
        <dbReference type="EC" id="4.1.1.23"/>
    </reaction>
</comment>
<dbReference type="GO" id="GO:0044205">
    <property type="term" value="P:'de novo' UMP biosynthetic process"/>
    <property type="evidence" value="ECO:0007669"/>
    <property type="project" value="UniProtKB-UniPathway"/>
</dbReference>
<evidence type="ECO:0000256" key="9">
    <source>
        <dbReference type="ARBA" id="ARBA00049157"/>
    </source>
</evidence>
<dbReference type="SMART" id="SM00934">
    <property type="entry name" value="OMPdecase"/>
    <property type="match status" value="1"/>
</dbReference>
<sequence>MTYATRLQALTASGPALCVGIDPHPALLESWGFSDTPEGLNRWTALVGDLVASSGATVVKPQVALFERCGVAGMKALASLLGSLREAGLLVIGDAKRGDIGSTMEGYADAWLRPGSDFEVDALTLVPYQGLGALEPALERAHDHNKGVFVLAATSNPEARVTQSARRDDGHTVAGGVVHDLHVWASQRGFPPESYGVVVGATFDTGALGVDMAALPGMPVLAPGYGAQGAALSSARDDFAGSRHLLPVAARSVLSAGPEGLVHAIDGALAEVASA</sequence>
<dbReference type="Pfam" id="PF00215">
    <property type="entry name" value="OMPdecase"/>
    <property type="match status" value="1"/>
</dbReference>
<evidence type="ECO:0000256" key="5">
    <source>
        <dbReference type="ARBA" id="ARBA00022793"/>
    </source>
</evidence>
<dbReference type="PANTHER" id="PTHR43375">
    <property type="entry name" value="OROTIDINE 5'-PHOSPHATE DECARBOXYLASE"/>
    <property type="match status" value="1"/>
</dbReference>
<evidence type="ECO:0000256" key="3">
    <source>
        <dbReference type="ARBA" id="ARBA00012321"/>
    </source>
</evidence>
<accession>A0A6J6E2J8</accession>
<dbReference type="GO" id="GO:0006207">
    <property type="term" value="P:'de novo' pyrimidine nucleobase biosynthetic process"/>
    <property type="evidence" value="ECO:0007669"/>
    <property type="project" value="InterPro"/>
</dbReference>
<dbReference type="PANTHER" id="PTHR43375:SF1">
    <property type="entry name" value="OROTIDINE 5'-PHOSPHATE DECARBOXYLASE"/>
    <property type="match status" value="1"/>
</dbReference>
<dbReference type="UniPathway" id="UPA00070">
    <property type="reaction ID" value="UER00120"/>
</dbReference>
<evidence type="ECO:0000256" key="2">
    <source>
        <dbReference type="ARBA" id="ARBA00008847"/>
    </source>
</evidence>
<dbReference type="GO" id="GO:0004590">
    <property type="term" value="F:orotidine-5'-phosphate decarboxylase activity"/>
    <property type="evidence" value="ECO:0007669"/>
    <property type="project" value="UniProtKB-EC"/>
</dbReference>
<protein>
    <recommendedName>
        <fullName evidence="4">Orotidine 5'-phosphate decarboxylase</fullName>
        <ecNumber evidence="3">4.1.1.23</ecNumber>
    </recommendedName>
    <alternativeName>
        <fullName evidence="8">OMP decarboxylase</fullName>
    </alternativeName>
</protein>
<dbReference type="InterPro" id="IPR011995">
    <property type="entry name" value="OMPdecase_type-2"/>
</dbReference>
<comment type="pathway">
    <text evidence="1">Pyrimidine metabolism; UMP biosynthesis via de novo pathway; UMP from orotate: step 2/2.</text>
</comment>
<evidence type="ECO:0000256" key="6">
    <source>
        <dbReference type="ARBA" id="ARBA00022975"/>
    </source>
</evidence>
<dbReference type="EMBL" id="CAEZTM010000024">
    <property type="protein sequence ID" value="CAB4570572.1"/>
    <property type="molecule type" value="Genomic_DNA"/>
</dbReference>
<evidence type="ECO:0000313" key="12">
    <source>
        <dbReference type="EMBL" id="CAB4639897.1"/>
    </source>
</evidence>
<dbReference type="EC" id="4.1.1.23" evidence="3"/>
<keyword evidence="5" id="KW-0210">Decarboxylase</keyword>
<reference evidence="11" key="1">
    <citation type="submission" date="2020-05" db="EMBL/GenBank/DDBJ databases">
        <authorList>
            <person name="Chiriac C."/>
            <person name="Salcher M."/>
            <person name="Ghai R."/>
            <person name="Kavagutti S V."/>
        </authorList>
    </citation>
    <scope>NUCLEOTIDE SEQUENCE</scope>
</reference>
<keyword evidence="7" id="KW-0456">Lyase</keyword>
<keyword evidence="6" id="KW-0665">Pyrimidine biosynthesis</keyword>
<comment type="similarity">
    <text evidence="2">Belongs to the OMP decarboxylase family. Type 2 subfamily.</text>
</comment>
<evidence type="ECO:0000259" key="10">
    <source>
        <dbReference type="SMART" id="SM00934"/>
    </source>
</evidence>
<evidence type="ECO:0000313" key="11">
    <source>
        <dbReference type="EMBL" id="CAB4570572.1"/>
    </source>
</evidence>
<dbReference type="SUPFAM" id="SSF51366">
    <property type="entry name" value="Ribulose-phoshate binding barrel"/>
    <property type="match status" value="1"/>
</dbReference>